<gene>
    <name evidence="3" type="ORF">PGB27_10350</name>
</gene>
<feature type="region of interest" description="Disordered" evidence="1">
    <location>
        <begin position="145"/>
        <end position="166"/>
    </location>
</feature>
<feature type="domain" description="Cupin type-2" evidence="2">
    <location>
        <begin position="25"/>
        <end position="92"/>
    </location>
</feature>
<sequence length="166" mass="18098">MLTFAGLTLVVHADAAATGGVFSVIEELPPLSDTPLHVHQHEDEYFHAVEGEHVIRIGDREHRLAPGESVVAPRGTPHAQRRVVPGEGRILLVVAPAGLEGFFRRLADAEARGCLDDEARRAASAAYGITWLPDTDVEIEIGNHHRVEDELTDTPHRGPRPARPLL</sequence>
<reference evidence="3 4" key="1">
    <citation type="submission" date="2023-02" db="EMBL/GenBank/DDBJ databases">
        <title>Genome sequencing required for Actinomycetospora new species description.</title>
        <authorList>
            <person name="Saimee Y."/>
            <person name="Duangmal K."/>
        </authorList>
    </citation>
    <scope>NUCLEOTIDE SEQUENCE [LARGE SCALE GENOMIC DNA]</scope>
    <source>
        <strain evidence="3 4">DW7H6</strain>
    </source>
</reference>
<dbReference type="Gene3D" id="2.60.120.10">
    <property type="entry name" value="Jelly Rolls"/>
    <property type="match status" value="1"/>
</dbReference>
<feature type="compositionally biased region" description="Basic and acidic residues" evidence="1">
    <location>
        <begin position="145"/>
        <end position="156"/>
    </location>
</feature>
<dbReference type="SUPFAM" id="SSF51182">
    <property type="entry name" value="RmlC-like cupins"/>
    <property type="match status" value="1"/>
</dbReference>
<dbReference type="PANTHER" id="PTHR36440">
    <property type="entry name" value="PUTATIVE (AFU_ORTHOLOGUE AFUA_8G07350)-RELATED"/>
    <property type="match status" value="1"/>
</dbReference>
<comment type="caution">
    <text evidence="3">The sequence shown here is derived from an EMBL/GenBank/DDBJ whole genome shotgun (WGS) entry which is preliminary data.</text>
</comment>
<dbReference type="EMBL" id="JAQZAO010000004">
    <property type="protein sequence ID" value="MDD7965744.1"/>
    <property type="molecule type" value="Genomic_DNA"/>
</dbReference>
<evidence type="ECO:0000313" key="3">
    <source>
        <dbReference type="EMBL" id="MDD7965744.1"/>
    </source>
</evidence>
<dbReference type="InterPro" id="IPR053146">
    <property type="entry name" value="QDO-like"/>
</dbReference>
<name>A0ABT5SSB4_9PSEU</name>
<evidence type="ECO:0000256" key="1">
    <source>
        <dbReference type="SAM" id="MobiDB-lite"/>
    </source>
</evidence>
<dbReference type="RefSeq" id="WP_274200284.1">
    <property type="nucleotide sequence ID" value="NZ_JAQZAO010000004.1"/>
</dbReference>
<dbReference type="InterPro" id="IPR013096">
    <property type="entry name" value="Cupin_2"/>
</dbReference>
<organism evidence="3 4">
    <name type="scientific">Actinomycetospora lemnae</name>
    <dbReference type="NCBI Taxonomy" id="3019891"/>
    <lineage>
        <taxon>Bacteria</taxon>
        <taxon>Bacillati</taxon>
        <taxon>Actinomycetota</taxon>
        <taxon>Actinomycetes</taxon>
        <taxon>Pseudonocardiales</taxon>
        <taxon>Pseudonocardiaceae</taxon>
        <taxon>Actinomycetospora</taxon>
    </lineage>
</organism>
<proteinExistence type="predicted"/>
<protein>
    <submittedName>
        <fullName evidence="3">Cupin domain-containing protein</fullName>
    </submittedName>
</protein>
<evidence type="ECO:0000259" key="2">
    <source>
        <dbReference type="Pfam" id="PF07883"/>
    </source>
</evidence>
<accession>A0ABT5SSB4</accession>
<evidence type="ECO:0000313" key="4">
    <source>
        <dbReference type="Proteomes" id="UP001300763"/>
    </source>
</evidence>
<dbReference type="Pfam" id="PF07883">
    <property type="entry name" value="Cupin_2"/>
    <property type="match status" value="1"/>
</dbReference>
<dbReference type="InterPro" id="IPR014710">
    <property type="entry name" value="RmlC-like_jellyroll"/>
</dbReference>
<keyword evidence="4" id="KW-1185">Reference proteome</keyword>
<dbReference type="Proteomes" id="UP001300763">
    <property type="component" value="Unassembled WGS sequence"/>
</dbReference>
<dbReference type="PANTHER" id="PTHR36440:SF1">
    <property type="entry name" value="PUTATIVE (AFU_ORTHOLOGUE AFUA_8G07350)-RELATED"/>
    <property type="match status" value="1"/>
</dbReference>
<dbReference type="InterPro" id="IPR011051">
    <property type="entry name" value="RmlC_Cupin_sf"/>
</dbReference>